<feature type="region of interest" description="Disordered" evidence="5">
    <location>
        <begin position="731"/>
        <end position="776"/>
    </location>
</feature>
<reference evidence="8" key="1">
    <citation type="submission" date="2022-10" db="EMBL/GenBank/DDBJ databases">
        <title>Genome assembly of Pristionchus species.</title>
        <authorList>
            <person name="Yoshida K."/>
            <person name="Sommer R.J."/>
        </authorList>
    </citation>
    <scope>NUCLEOTIDE SEQUENCE [LARGE SCALE GENOMIC DNA]</scope>
    <source>
        <strain evidence="8">RS5460</strain>
    </source>
</reference>
<dbReference type="Proteomes" id="UP001328107">
    <property type="component" value="Unassembled WGS sequence"/>
</dbReference>
<feature type="non-terminal residue" evidence="7">
    <location>
        <position position="1"/>
    </location>
</feature>
<organism evidence="7 8">
    <name type="scientific">Pristionchus mayeri</name>
    <dbReference type="NCBI Taxonomy" id="1317129"/>
    <lineage>
        <taxon>Eukaryota</taxon>
        <taxon>Metazoa</taxon>
        <taxon>Ecdysozoa</taxon>
        <taxon>Nematoda</taxon>
        <taxon>Chromadorea</taxon>
        <taxon>Rhabditida</taxon>
        <taxon>Rhabditina</taxon>
        <taxon>Diplogasteromorpha</taxon>
        <taxon>Diplogasteroidea</taxon>
        <taxon>Neodiplogasteridae</taxon>
        <taxon>Pristionchus</taxon>
    </lineage>
</organism>
<dbReference type="InterPro" id="IPR036322">
    <property type="entry name" value="WD40_repeat_dom_sf"/>
</dbReference>
<name>A0AAN4ZJY1_9BILA</name>
<dbReference type="GO" id="GO:0051301">
    <property type="term" value="P:cell division"/>
    <property type="evidence" value="ECO:0007669"/>
    <property type="project" value="UniProtKB-KW"/>
</dbReference>
<evidence type="ECO:0000313" key="8">
    <source>
        <dbReference type="Proteomes" id="UP001328107"/>
    </source>
</evidence>
<dbReference type="GO" id="GO:0070979">
    <property type="term" value="P:protein K11-linked ubiquitination"/>
    <property type="evidence" value="ECO:0007669"/>
    <property type="project" value="TreeGrafter"/>
</dbReference>
<dbReference type="SUPFAM" id="SSF50978">
    <property type="entry name" value="WD40 repeat-like"/>
    <property type="match status" value="1"/>
</dbReference>
<keyword evidence="2" id="KW-0498">Mitosis</keyword>
<dbReference type="GO" id="GO:0034399">
    <property type="term" value="C:nuclear periphery"/>
    <property type="evidence" value="ECO:0007669"/>
    <property type="project" value="TreeGrafter"/>
</dbReference>
<keyword evidence="4" id="KW-0131">Cell cycle</keyword>
<evidence type="ECO:0000313" key="7">
    <source>
        <dbReference type="EMBL" id="GMR42667.1"/>
    </source>
</evidence>
<sequence length="1132" mass="126522">AMPGPRKSSGSGGSRKSTSSPKKKPKMMTSGDENEMIDGFSSSESASPPTTAKRATRSTGGADKTPQATPLEVNIVKSPSSIHARGPSPSGSGKEYYHSYSMDLMHNKKVYRAPFKVLLMSWNPKMDLLALVSEKGEVCLKRQGWKTTWKMNVNTEERVVHEFPVKSKEKKGCPSCIEWSPDGMALVIGMTTGVYHIIDAEAGMLRFTWSLGGSIAKMSWRSLTEKLSEGWGGPSKLDSEDGAAMAEVAESTDERVQAAVEKALELDRTMMPRSLYQTVLTVVMEDLSIVVLLGGVLCVARLNFDDFMMNTYGVSVLEIMDATIDAKNDHELIVMYSGGAGTVPVRTGTTYGSWKVKKDAGRPADEAAPSSLERHNHVIGIELSVFRLLSERLWMLAARFVRMSITVFELTEMYDVIHKYWETESTKVVNRFAGCGFSMGEALISQILAGVSSDLMHEWVGQKMGAEGAHALREFYEKHLLELVENLRSSMLTASSALSNQMARWEDEAKLLFEEIVDPLQLLLGESCSLSTRPLSSDRRKGEEEEPFTLHDAFFKSMDRTSMQQLCTVVRQMVNVAEINGYEIAQLSRWLSLLGPILKASKKQVNIVRTCRKFYVPELMKYIVSTFVDEDKRGAFEELLFQLEGMAENEEEIEDEMSALSLALPSSMEGDAWYEQAKEKKPLPYDVLTRDRYFYRQSMINKRQKYRDQQQADLDARCRYIQLGMNCPAKRRDPVKAEKQAKMQAAQAAGPAANTRSHRASLSAVPTGPESGHKRRESRMANFASTPEAVRQKLRQLAKSYVASKGQYPTMKKTNGEEAFEIDKVSHYFRAGTTLPVSVQKMLCGDSVCGHPPLSLVSLPDAISACVKSVAGVYSSISGASKNPFTVRWCNELLSAERNVSLEMGRMERWSFAADSTRDWAEKQVKLDLMMQSMSNTLCVTGWNGEGIWARTLFSPKEETSETIRGKLQWVWRIRKEGASILSVRPSNPRHGTPLSSPSRPASQTRQAMADCTPSLETTHQGGGGAPLQPLTIQMEEDSSHSFVDHGEPIEIKRVFPMKSGTVMAVVVFENEQGKRQRLVQLNPYMDYRVFVHEDVLRSEIYEQWSMCREREMGAALSEGGTRVTWFEMKEK</sequence>
<proteinExistence type="predicted"/>
<dbReference type="AlphaFoldDB" id="A0AAN4ZJY1"/>
<gene>
    <name evidence="7" type="ORF">PMAYCL1PPCAC_12862</name>
</gene>
<dbReference type="PANTHER" id="PTHR13260:SF0">
    <property type="entry name" value="ANAPHASE-PROMOTING COMPLEX SUBUNIT 4"/>
    <property type="match status" value="1"/>
</dbReference>
<keyword evidence="3" id="KW-0833">Ubl conjugation pathway</keyword>
<evidence type="ECO:0000259" key="6">
    <source>
        <dbReference type="Pfam" id="PF12894"/>
    </source>
</evidence>
<evidence type="ECO:0000256" key="1">
    <source>
        <dbReference type="ARBA" id="ARBA00022618"/>
    </source>
</evidence>
<feature type="region of interest" description="Disordered" evidence="5">
    <location>
        <begin position="983"/>
        <end position="1029"/>
    </location>
</feature>
<evidence type="ECO:0000256" key="3">
    <source>
        <dbReference type="ARBA" id="ARBA00022786"/>
    </source>
</evidence>
<evidence type="ECO:0000256" key="4">
    <source>
        <dbReference type="ARBA" id="ARBA00023306"/>
    </source>
</evidence>
<dbReference type="EMBL" id="BTRK01000003">
    <property type="protein sequence ID" value="GMR42667.1"/>
    <property type="molecule type" value="Genomic_DNA"/>
</dbReference>
<evidence type="ECO:0000256" key="5">
    <source>
        <dbReference type="SAM" id="MobiDB-lite"/>
    </source>
</evidence>
<feature type="compositionally biased region" description="Polar residues" evidence="5">
    <location>
        <begin position="994"/>
        <end position="1007"/>
    </location>
</feature>
<dbReference type="PANTHER" id="PTHR13260">
    <property type="entry name" value="ANAPHASE PROMOTING COMPLEX SUBUNIT 4 APC4"/>
    <property type="match status" value="1"/>
</dbReference>
<dbReference type="InterPro" id="IPR024977">
    <property type="entry name" value="Apc4-like_WD40_dom"/>
</dbReference>
<feature type="region of interest" description="Disordered" evidence="5">
    <location>
        <begin position="1"/>
        <end position="93"/>
    </location>
</feature>
<protein>
    <recommendedName>
        <fullName evidence="6">Anaphase-promoting complex subunit 4-like WD40 domain-containing protein</fullName>
    </recommendedName>
</protein>
<feature type="compositionally biased region" description="Low complexity" evidence="5">
    <location>
        <begin position="742"/>
        <end position="753"/>
    </location>
</feature>
<dbReference type="InterPro" id="IPR024789">
    <property type="entry name" value="APC4"/>
</dbReference>
<dbReference type="GO" id="GO:0005680">
    <property type="term" value="C:anaphase-promoting complex"/>
    <property type="evidence" value="ECO:0007669"/>
    <property type="project" value="InterPro"/>
</dbReference>
<feature type="compositionally biased region" description="Basic and acidic residues" evidence="5">
    <location>
        <begin position="731"/>
        <end position="741"/>
    </location>
</feature>
<keyword evidence="1" id="KW-0132">Cell division</keyword>
<feature type="domain" description="Anaphase-promoting complex subunit 4-like WD40" evidence="6">
    <location>
        <begin position="120"/>
        <end position="221"/>
    </location>
</feature>
<evidence type="ECO:0000256" key="2">
    <source>
        <dbReference type="ARBA" id="ARBA00022776"/>
    </source>
</evidence>
<keyword evidence="8" id="KW-1185">Reference proteome</keyword>
<dbReference type="Pfam" id="PF12894">
    <property type="entry name" value="ANAPC4_WD40"/>
    <property type="match status" value="1"/>
</dbReference>
<feature type="compositionally biased region" description="Low complexity" evidence="5">
    <location>
        <begin position="41"/>
        <end position="52"/>
    </location>
</feature>
<comment type="caution">
    <text evidence="7">The sequence shown here is derived from an EMBL/GenBank/DDBJ whole genome shotgun (WGS) entry which is preliminary data.</text>
</comment>
<accession>A0AAN4ZJY1</accession>
<dbReference type="GO" id="GO:0031145">
    <property type="term" value="P:anaphase-promoting complex-dependent catabolic process"/>
    <property type="evidence" value="ECO:0007669"/>
    <property type="project" value="InterPro"/>
</dbReference>
<feature type="compositionally biased region" description="Low complexity" evidence="5">
    <location>
        <begin position="1"/>
        <end position="20"/>
    </location>
</feature>